<dbReference type="SMART" id="SM00306">
    <property type="entry name" value="HintN"/>
    <property type="match status" value="1"/>
</dbReference>
<protein>
    <recommendedName>
        <fullName evidence="17">Hedgehog protein</fullName>
    </recommendedName>
</protein>
<comment type="subcellular location">
    <molecule>Protein hedgehog N-product</molecule>
    <subcellularLocation>
        <location evidence="17">Cell membrane</location>
        <topology evidence="17">Lipid-anchor</topology>
    </subcellularLocation>
</comment>
<keyword evidence="9 17" id="KW-0068">Autocatalytic cleavage</keyword>
<dbReference type="InterPro" id="IPR001657">
    <property type="entry name" value="Hedgehog"/>
</dbReference>
<dbReference type="GO" id="GO:0007224">
    <property type="term" value="P:smoothened signaling pathway"/>
    <property type="evidence" value="ECO:0007669"/>
    <property type="project" value="TreeGrafter"/>
</dbReference>
<evidence type="ECO:0000256" key="4">
    <source>
        <dbReference type="ARBA" id="ARBA00022670"/>
    </source>
</evidence>
<dbReference type="InterPro" id="IPR006141">
    <property type="entry name" value="Intein_N"/>
</dbReference>
<comment type="subcellular location">
    <molecule>Sonic hedgehog protein</molecule>
    <subcellularLocation>
        <location evidence="17">Endoplasmic reticulum membrane</location>
    </subcellularLocation>
    <subcellularLocation>
        <location evidence="17">Golgi apparatus membrane</location>
    </subcellularLocation>
</comment>
<dbReference type="InterPro" id="IPR009045">
    <property type="entry name" value="Zn_M74/Hedgehog-like"/>
</dbReference>
<evidence type="ECO:0000256" key="5">
    <source>
        <dbReference type="ARBA" id="ARBA00022679"/>
    </source>
</evidence>
<dbReference type="PANTHER" id="PTHR11889">
    <property type="entry name" value="HEDGEHOG"/>
    <property type="match status" value="1"/>
</dbReference>
<dbReference type="SMART" id="SM00305">
    <property type="entry name" value="HintC"/>
    <property type="match status" value="1"/>
</dbReference>
<dbReference type="SUPFAM" id="SSF55166">
    <property type="entry name" value="Hedgehog/DD-peptidase"/>
    <property type="match status" value="1"/>
</dbReference>
<feature type="binding site" evidence="16">
    <location>
        <position position="89"/>
    </location>
    <ligand>
        <name>Ca(2+)</name>
        <dbReference type="ChEBI" id="CHEBI:29108"/>
        <label>1</label>
    </ligand>
</feature>
<feature type="domain" description="Hint" evidence="19">
    <location>
        <begin position="196"/>
        <end position="302"/>
    </location>
</feature>
<comment type="function">
    <molecule>Protein hedgehog N-product</molecule>
    <text evidence="17">The dually lipidated hedgehog protein N-product is a morphogen which is essential for a variety of patterning events during development.</text>
</comment>
<keyword evidence="12" id="KW-0564">Palmitate</keyword>
<comment type="function">
    <molecule>Protein hedgehog</molecule>
    <text evidence="17">The C-terminal part of the hedgehog protein precursor displays an autoproteolysis activity that results in the cleavage of the full-length protein into two parts (N-product and C-product). In addition, the C-terminal part displays a cholesterol transferase activity that results by the covalent attachment of a cholesterol moiety to the C-terminal of the newly generated N-product.</text>
</comment>
<evidence type="ECO:0000256" key="11">
    <source>
        <dbReference type="ARBA" id="ARBA00023136"/>
    </source>
</evidence>
<evidence type="ECO:0000256" key="2">
    <source>
        <dbReference type="ARBA" id="ARBA00022473"/>
    </source>
</evidence>
<dbReference type="STRING" id="6573.A0A210Q4L7"/>
<keyword evidence="4 17" id="KW-0645">Protease</keyword>
<keyword evidence="3 17" id="KW-1003">Cell membrane</keyword>
<dbReference type="GO" id="GO:0008233">
    <property type="term" value="F:peptidase activity"/>
    <property type="evidence" value="ECO:0007669"/>
    <property type="project" value="UniProtKB-UniRule"/>
</dbReference>
<dbReference type="GO" id="GO:0005886">
    <property type="term" value="C:plasma membrane"/>
    <property type="evidence" value="ECO:0007669"/>
    <property type="project" value="UniProtKB-SubCell"/>
</dbReference>
<evidence type="ECO:0000256" key="6">
    <source>
        <dbReference type="ARBA" id="ARBA00022723"/>
    </source>
</evidence>
<dbReference type="InterPro" id="IPR000320">
    <property type="entry name" value="Hedgehog_signalling_dom"/>
</dbReference>
<evidence type="ECO:0000256" key="8">
    <source>
        <dbReference type="ARBA" id="ARBA00022801"/>
    </source>
</evidence>
<feature type="binding site" evidence="16">
    <location>
        <position position="90"/>
    </location>
    <ligand>
        <name>Ca(2+)</name>
        <dbReference type="ChEBI" id="CHEBI:29108"/>
        <label>2</label>
    </ligand>
</feature>
<dbReference type="EMBL" id="NEDP02005024">
    <property type="protein sequence ID" value="OWF43690.1"/>
    <property type="molecule type" value="Genomic_DNA"/>
</dbReference>
<keyword evidence="13" id="KW-0449">Lipoprotein</keyword>
<dbReference type="Pfam" id="PF01079">
    <property type="entry name" value="Hint"/>
    <property type="match status" value="1"/>
</dbReference>
<evidence type="ECO:0000259" key="18">
    <source>
        <dbReference type="SMART" id="SM00305"/>
    </source>
</evidence>
<accession>A0A210Q4L7</accession>
<evidence type="ECO:0000313" key="21">
    <source>
        <dbReference type="Proteomes" id="UP000242188"/>
    </source>
</evidence>
<dbReference type="GO" id="GO:0016540">
    <property type="term" value="P:protein autoprocessing"/>
    <property type="evidence" value="ECO:0007669"/>
    <property type="project" value="InterPro"/>
</dbReference>
<feature type="binding site" evidence="16">
    <location>
        <position position="126"/>
    </location>
    <ligand>
        <name>Ca(2+)</name>
        <dbReference type="ChEBI" id="CHEBI:29108"/>
        <label>2</label>
    </ligand>
</feature>
<dbReference type="PANTHER" id="PTHR11889:SF31">
    <property type="entry name" value="PROTEIN HEDGEHOG"/>
    <property type="match status" value="1"/>
</dbReference>
<feature type="binding site" evidence="16">
    <location>
        <position position="140"/>
    </location>
    <ligand>
        <name>Zn(2+)</name>
        <dbReference type="ChEBI" id="CHEBI:29105"/>
    </ligand>
</feature>
<evidence type="ECO:0000256" key="17">
    <source>
        <dbReference type="RuleBase" id="RU280812"/>
    </source>
</evidence>
<feature type="site" description="Cleavage; by autolysis" evidence="15">
    <location>
        <begin position="197"/>
        <end position="198"/>
    </location>
</feature>
<keyword evidence="10 16" id="KW-0106">Calcium</keyword>
<comment type="caution">
    <text evidence="20">The sequence shown here is derived from an EMBL/GenBank/DDBJ whole genome shotgun (WGS) entry which is preliminary data.</text>
</comment>
<feature type="binding site" evidence="16">
    <location>
        <position position="147"/>
    </location>
    <ligand>
        <name>Zn(2+)</name>
        <dbReference type="ChEBI" id="CHEBI:29105"/>
    </ligand>
</feature>
<dbReference type="GO" id="GO:0007267">
    <property type="term" value="P:cell-cell signaling"/>
    <property type="evidence" value="ECO:0007669"/>
    <property type="project" value="InterPro"/>
</dbReference>
<dbReference type="GO" id="GO:0005509">
    <property type="term" value="F:calcium ion binding"/>
    <property type="evidence" value="ECO:0007669"/>
    <property type="project" value="TreeGrafter"/>
</dbReference>
<reference evidence="20 21" key="1">
    <citation type="journal article" date="2017" name="Nat. Ecol. Evol.">
        <title>Scallop genome provides insights into evolution of bilaterian karyotype and development.</title>
        <authorList>
            <person name="Wang S."/>
            <person name="Zhang J."/>
            <person name="Jiao W."/>
            <person name="Li J."/>
            <person name="Xun X."/>
            <person name="Sun Y."/>
            <person name="Guo X."/>
            <person name="Huan P."/>
            <person name="Dong B."/>
            <person name="Zhang L."/>
            <person name="Hu X."/>
            <person name="Sun X."/>
            <person name="Wang J."/>
            <person name="Zhao C."/>
            <person name="Wang Y."/>
            <person name="Wang D."/>
            <person name="Huang X."/>
            <person name="Wang R."/>
            <person name="Lv J."/>
            <person name="Li Y."/>
            <person name="Zhang Z."/>
            <person name="Liu B."/>
            <person name="Lu W."/>
            <person name="Hui Y."/>
            <person name="Liang J."/>
            <person name="Zhou Z."/>
            <person name="Hou R."/>
            <person name="Li X."/>
            <person name="Liu Y."/>
            <person name="Li H."/>
            <person name="Ning X."/>
            <person name="Lin Y."/>
            <person name="Zhao L."/>
            <person name="Xing Q."/>
            <person name="Dou J."/>
            <person name="Li Y."/>
            <person name="Mao J."/>
            <person name="Guo H."/>
            <person name="Dou H."/>
            <person name="Li T."/>
            <person name="Mu C."/>
            <person name="Jiang W."/>
            <person name="Fu Q."/>
            <person name="Fu X."/>
            <person name="Miao Y."/>
            <person name="Liu J."/>
            <person name="Yu Q."/>
            <person name="Li R."/>
            <person name="Liao H."/>
            <person name="Li X."/>
            <person name="Kong Y."/>
            <person name="Jiang Z."/>
            <person name="Chourrout D."/>
            <person name="Li R."/>
            <person name="Bao Z."/>
        </authorList>
    </citation>
    <scope>NUCLEOTIDE SEQUENCE [LARGE SCALE GENOMIC DNA]</scope>
    <source>
        <strain evidence="20 21">PY_sf001</strain>
    </source>
</reference>
<feature type="site" description="Essential for auto-cleavage" evidence="15">
    <location>
        <position position="269"/>
    </location>
</feature>
<dbReference type="PROSITE" id="PS50817">
    <property type="entry name" value="INTEIN_N_TER"/>
    <property type="match status" value="1"/>
</dbReference>
<keyword evidence="21" id="KW-1185">Reference proteome</keyword>
<dbReference type="GO" id="GO:0016740">
    <property type="term" value="F:transferase activity"/>
    <property type="evidence" value="ECO:0007669"/>
    <property type="project" value="UniProtKB-KW"/>
</dbReference>
<evidence type="ECO:0000313" key="20">
    <source>
        <dbReference type="EMBL" id="OWF43690.1"/>
    </source>
</evidence>
<dbReference type="FunFam" id="3.30.1380.10:FF:000001">
    <property type="entry name" value="Indian hedgehog"/>
    <property type="match status" value="1"/>
</dbReference>
<dbReference type="GO" id="GO:0000139">
    <property type="term" value="C:Golgi membrane"/>
    <property type="evidence" value="ECO:0007669"/>
    <property type="project" value="UniProtKB-SubCell"/>
</dbReference>
<feature type="domain" description="Hint" evidence="18">
    <location>
        <begin position="304"/>
        <end position="348"/>
    </location>
</feature>
<evidence type="ECO:0000256" key="7">
    <source>
        <dbReference type="ARBA" id="ARBA00022729"/>
    </source>
</evidence>
<dbReference type="InterPro" id="IPR003587">
    <property type="entry name" value="Hint_dom_N"/>
</dbReference>
<evidence type="ECO:0000256" key="3">
    <source>
        <dbReference type="ARBA" id="ARBA00022475"/>
    </source>
</evidence>
<dbReference type="GO" id="GO:0048731">
    <property type="term" value="P:system development"/>
    <property type="evidence" value="ECO:0007669"/>
    <property type="project" value="UniProtKB-ARBA"/>
</dbReference>
<comment type="catalytic activity">
    <reaction evidence="14">
        <text>glycyl-L-cysteinyl-[protein] + cholesterol + H(+) = [protein]-C-terminal glycyl cholesterol ester + N-terminal L-cysteinyl-[protein]</text>
        <dbReference type="Rhea" id="RHEA:59504"/>
        <dbReference type="Rhea" id="RHEA-COMP:12707"/>
        <dbReference type="Rhea" id="RHEA-COMP:15369"/>
        <dbReference type="Rhea" id="RHEA-COMP:15374"/>
        <dbReference type="ChEBI" id="CHEBI:15378"/>
        <dbReference type="ChEBI" id="CHEBI:16113"/>
        <dbReference type="ChEBI" id="CHEBI:65250"/>
        <dbReference type="ChEBI" id="CHEBI:143135"/>
        <dbReference type="ChEBI" id="CHEBI:143140"/>
    </reaction>
    <physiologicalReaction direction="left-to-right" evidence="14">
        <dbReference type="Rhea" id="RHEA:59505"/>
    </physiologicalReaction>
</comment>
<evidence type="ECO:0000256" key="10">
    <source>
        <dbReference type="ARBA" id="ARBA00022837"/>
    </source>
</evidence>
<feature type="binding site" evidence="16">
    <location>
        <position position="129"/>
    </location>
    <ligand>
        <name>Ca(2+)</name>
        <dbReference type="ChEBI" id="CHEBI:29108"/>
        <label>2</label>
    </ligand>
</feature>
<dbReference type="CDD" id="cd00081">
    <property type="entry name" value="Hint"/>
    <property type="match status" value="1"/>
</dbReference>
<keyword evidence="8 17" id="KW-0378">Hydrolase</keyword>
<dbReference type="InterPro" id="IPR003586">
    <property type="entry name" value="Hint_dom_C"/>
</dbReference>
<evidence type="ECO:0000256" key="15">
    <source>
        <dbReference type="PIRSR" id="PIRSR009400-1"/>
    </source>
</evidence>
<feature type="binding site" evidence="16">
    <location>
        <position position="182"/>
    </location>
    <ligand>
        <name>Zn(2+)</name>
        <dbReference type="ChEBI" id="CHEBI:29105"/>
    </ligand>
</feature>
<dbReference type="OrthoDB" id="5212at2759"/>
<dbReference type="GO" id="GO:0005615">
    <property type="term" value="C:extracellular space"/>
    <property type="evidence" value="ECO:0007669"/>
    <property type="project" value="TreeGrafter"/>
</dbReference>
<evidence type="ECO:0000259" key="19">
    <source>
        <dbReference type="SMART" id="SM00306"/>
    </source>
</evidence>
<dbReference type="InterPro" id="IPR050387">
    <property type="entry name" value="Hedgehog_Signaling"/>
</dbReference>
<dbReference type="PRINTS" id="PR00632">
    <property type="entry name" value="SONICHHOG"/>
</dbReference>
<feature type="site" description="Involved in auto-cleavage" evidence="15">
    <location>
        <position position="266"/>
    </location>
</feature>
<comment type="similarity">
    <text evidence="1 17">Belongs to the hedgehog family.</text>
</comment>
<evidence type="ECO:0000256" key="16">
    <source>
        <dbReference type="PIRSR" id="PIRSR009400-2"/>
    </source>
</evidence>
<dbReference type="GO" id="GO:0005113">
    <property type="term" value="F:patched binding"/>
    <property type="evidence" value="ECO:0007669"/>
    <property type="project" value="TreeGrafter"/>
</dbReference>
<feature type="site" description="Involved in cholesterol transfer" evidence="15">
    <location>
        <position position="243"/>
    </location>
</feature>
<dbReference type="PIRSF" id="PIRSF009400">
    <property type="entry name" value="Peptidase_C46"/>
    <property type="match status" value="1"/>
</dbReference>
<dbReference type="InterPro" id="IPR001767">
    <property type="entry name" value="Hedgehog_Hint"/>
</dbReference>
<keyword evidence="2 17" id="KW-0217">Developmental protein</keyword>
<sequence>MYSPTYQRFYTGLIVFLVLTGPSLQCGRVVGKRKRPAKMIPLVHKQGVPNLSENTIGASGLSEGVITRDDPKFKQLVTNENPNIIFKDEEGNGSDQIMSQRCKDKLNTLAVSVMNTWPNVKLRVTEAWDEDDHHAKNSLHYEGRAVDITTSDRDRTKYGLLARLAVEAGFDWVYYESRGHIHCSVKSESSAAIKIGGCFTGKGTVQTPDRGRVFVSDIKVGDQVLAMTKDGTLQFSDVITFLDRDEKRNGLFFTLLTSDERTITLTDKHLIYTSPSNQTTLHSFQARYADTVKIGHYVLIAENTEVIKPSKIIDIKIGLQDGVYAPLTAEGSIVVDDVVASCYGVINSELIAHVVFAPTRLLHTISQHISLPWTQTHSNGTHRQQEGVNWYADFLYTIGKYLLDKDTLYLV</sequence>
<dbReference type="GO" id="GO:0016539">
    <property type="term" value="P:intein-mediated protein splicing"/>
    <property type="evidence" value="ECO:0007669"/>
    <property type="project" value="InterPro"/>
</dbReference>
<feature type="binding site" evidence="16">
    <location>
        <position position="131"/>
    </location>
    <ligand>
        <name>Ca(2+)</name>
        <dbReference type="ChEBI" id="CHEBI:29108"/>
        <label>2</label>
    </ligand>
</feature>
<dbReference type="GO" id="GO:0005789">
    <property type="term" value="C:endoplasmic reticulum membrane"/>
    <property type="evidence" value="ECO:0007669"/>
    <property type="project" value="UniProtKB-SubCell"/>
</dbReference>
<dbReference type="Pfam" id="PF01085">
    <property type="entry name" value="HH_signal"/>
    <property type="match status" value="1"/>
</dbReference>
<dbReference type="GO" id="GO:0001708">
    <property type="term" value="P:cell fate specification"/>
    <property type="evidence" value="ECO:0007669"/>
    <property type="project" value="TreeGrafter"/>
</dbReference>
<evidence type="ECO:0000256" key="9">
    <source>
        <dbReference type="ARBA" id="ARBA00022813"/>
    </source>
</evidence>
<dbReference type="InterPro" id="IPR036844">
    <property type="entry name" value="Hint_dom_sf"/>
</dbReference>
<evidence type="ECO:0000256" key="13">
    <source>
        <dbReference type="ARBA" id="ARBA00023288"/>
    </source>
</evidence>
<keyword evidence="17" id="KW-0256">Endoplasmic reticulum</keyword>
<dbReference type="AlphaFoldDB" id="A0A210Q4L7"/>
<keyword evidence="16" id="KW-0862">Zinc</keyword>
<evidence type="ECO:0000256" key="12">
    <source>
        <dbReference type="ARBA" id="ARBA00023139"/>
    </source>
</evidence>
<dbReference type="FunFam" id="2.170.16.10:FF:000001">
    <property type="entry name" value="Indian hedgehog"/>
    <property type="match status" value="1"/>
</dbReference>
<keyword evidence="11 17" id="KW-0472">Membrane</keyword>
<dbReference type="Proteomes" id="UP000242188">
    <property type="component" value="Unassembled WGS sequence"/>
</dbReference>
<name>A0A210Q4L7_MIZYE</name>
<dbReference type="SUPFAM" id="SSF51294">
    <property type="entry name" value="Hedgehog/intein (Hint) domain"/>
    <property type="match status" value="1"/>
</dbReference>
<feature type="binding site" evidence="16">
    <location>
        <position position="90"/>
    </location>
    <ligand>
        <name>Ca(2+)</name>
        <dbReference type="ChEBI" id="CHEBI:29108"/>
        <label>1</label>
    </ligand>
</feature>
<dbReference type="GO" id="GO:0010468">
    <property type="term" value="P:regulation of gene expression"/>
    <property type="evidence" value="ECO:0007669"/>
    <property type="project" value="TreeGrafter"/>
</dbReference>
<organism evidence="20 21">
    <name type="scientific">Mizuhopecten yessoensis</name>
    <name type="common">Japanese scallop</name>
    <name type="synonym">Patinopecten yessoensis</name>
    <dbReference type="NCBI Taxonomy" id="6573"/>
    <lineage>
        <taxon>Eukaryota</taxon>
        <taxon>Metazoa</taxon>
        <taxon>Spiralia</taxon>
        <taxon>Lophotrochozoa</taxon>
        <taxon>Mollusca</taxon>
        <taxon>Bivalvia</taxon>
        <taxon>Autobranchia</taxon>
        <taxon>Pteriomorphia</taxon>
        <taxon>Pectinida</taxon>
        <taxon>Pectinoidea</taxon>
        <taxon>Pectinidae</taxon>
        <taxon>Mizuhopecten</taxon>
    </lineage>
</organism>
<gene>
    <name evidence="20" type="ORF">KP79_PYT04237</name>
</gene>
<feature type="binding site" evidence="16">
    <location>
        <position position="95"/>
    </location>
    <ligand>
        <name>Ca(2+)</name>
        <dbReference type="ChEBI" id="CHEBI:29108"/>
        <label>1</label>
    </ligand>
</feature>
<dbReference type="Gene3D" id="3.30.1380.10">
    <property type="match status" value="1"/>
</dbReference>
<keyword evidence="17" id="KW-0333">Golgi apparatus</keyword>
<keyword evidence="6 16" id="KW-0479">Metal-binding</keyword>
<feature type="binding site" evidence="16">
    <location>
        <position position="126"/>
    </location>
    <ligand>
        <name>Ca(2+)</name>
        <dbReference type="ChEBI" id="CHEBI:29108"/>
        <label>1</label>
    </ligand>
</feature>
<proteinExistence type="inferred from homology"/>
<keyword evidence="7 17" id="KW-0732">Signal</keyword>
<evidence type="ECO:0000256" key="14">
    <source>
        <dbReference type="ARBA" id="ARBA00048589"/>
    </source>
</evidence>
<feature type="binding site" evidence="16">
    <location>
        <position position="125"/>
    </location>
    <ligand>
        <name>Ca(2+)</name>
        <dbReference type="ChEBI" id="CHEBI:29108"/>
        <label>1</label>
    </ligand>
</feature>
<dbReference type="Gene3D" id="2.170.16.10">
    <property type="entry name" value="Hedgehog/Intein (Hint) domain"/>
    <property type="match status" value="1"/>
</dbReference>
<evidence type="ECO:0000256" key="1">
    <source>
        <dbReference type="ARBA" id="ARBA00010649"/>
    </source>
</evidence>
<keyword evidence="5" id="KW-0808">Transferase</keyword>